<dbReference type="Proteomes" id="UP000036947">
    <property type="component" value="Unassembled WGS sequence"/>
</dbReference>
<dbReference type="SUPFAM" id="SSF52540">
    <property type="entry name" value="P-loop containing nucleoside triphosphate hydrolases"/>
    <property type="match status" value="1"/>
</dbReference>
<dbReference type="PANTHER" id="PTHR10039:SF15">
    <property type="entry name" value="NACHT DOMAIN-CONTAINING PROTEIN"/>
    <property type="match status" value="1"/>
</dbReference>
<dbReference type="OrthoDB" id="5142935at2759"/>
<dbReference type="PROSITE" id="PS50837">
    <property type="entry name" value="NACHT"/>
    <property type="match status" value="1"/>
</dbReference>
<evidence type="ECO:0000259" key="2">
    <source>
        <dbReference type="PROSITE" id="PS50837"/>
    </source>
</evidence>
<reference evidence="3 4" key="1">
    <citation type="journal article" date="2015" name="BMC Genomics">
        <title>The genome of the truffle-parasite Tolypocladium ophioglossoides and the evolution of antifungal peptaibiotics.</title>
        <authorList>
            <person name="Quandt C.A."/>
            <person name="Bushley K.E."/>
            <person name="Spatafora J.W."/>
        </authorList>
    </citation>
    <scope>NUCLEOTIDE SEQUENCE [LARGE SCALE GENOMIC DNA]</scope>
    <source>
        <strain evidence="3 4">CBS 100239</strain>
    </source>
</reference>
<evidence type="ECO:0000313" key="3">
    <source>
        <dbReference type="EMBL" id="KND92293.1"/>
    </source>
</evidence>
<keyword evidence="4" id="KW-1185">Reference proteome</keyword>
<dbReference type="PANTHER" id="PTHR10039">
    <property type="entry name" value="AMELOGENIN"/>
    <property type="match status" value="1"/>
</dbReference>
<dbReference type="InterPro" id="IPR027417">
    <property type="entry name" value="P-loop_NTPase"/>
</dbReference>
<dbReference type="AlphaFoldDB" id="A0A0L0NDZ3"/>
<dbReference type="InterPro" id="IPR056884">
    <property type="entry name" value="NPHP3-like_N"/>
</dbReference>
<organism evidence="3 4">
    <name type="scientific">Tolypocladium ophioglossoides (strain CBS 100239)</name>
    <name type="common">Snaketongue truffleclub</name>
    <name type="synonym">Elaphocordyceps ophioglossoides</name>
    <dbReference type="NCBI Taxonomy" id="1163406"/>
    <lineage>
        <taxon>Eukaryota</taxon>
        <taxon>Fungi</taxon>
        <taxon>Dikarya</taxon>
        <taxon>Ascomycota</taxon>
        <taxon>Pezizomycotina</taxon>
        <taxon>Sordariomycetes</taxon>
        <taxon>Hypocreomycetidae</taxon>
        <taxon>Hypocreales</taxon>
        <taxon>Ophiocordycipitaceae</taxon>
        <taxon>Tolypocladium</taxon>
    </lineage>
</organism>
<name>A0A0L0NDZ3_TOLOC</name>
<comment type="caution">
    <text evidence="3">The sequence shown here is derived from an EMBL/GenBank/DDBJ whole genome shotgun (WGS) entry which is preliminary data.</text>
</comment>
<keyword evidence="1" id="KW-0677">Repeat</keyword>
<proteinExistence type="predicted"/>
<feature type="domain" description="NACHT" evidence="2">
    <location>
        <begin position="92"/>
        <end position="237"/>
    </location>
</feature>
<dbReference type="InterPro" id="IPR007111">
    <property type="entry name" value="NACHT_NTPase"/>
</dbReference>
<dbReference type="STRING" id="1163406.A0A0L0NDZ3"/>
<sequence>MKGSRILEFASLKDPLFSPHDSYRNRSTWQVIVFTLWDSILALLRYFLGQWAFAPIYGRAKRATIASSTAPGTGEWLLDSAKYQEWLKPNGKTLFCTGIPGAGKTILTSIVIDDLYRKFHKKTTVGIFYVYCSFRRKDKQSIDHLLASLLKQLAEKLPSLPESVKELYDHHKEKRTRPLVDETLKVLRSVTAVYSRVFLVIDALDECQTSDGCRMKFLAEIFQLQSSSGANVFATSRFIPEITEMFEGSISLEIRASEEDVRQYLDDQIVRLPSFVKRNPELQEDIKTGIILSVKGMFLLAQLHLDALIGKRSSLAVRNALEKLPTGSGAYDHAYKDAMERIQGQVTDQEVLAKQHALAVEVGMPRLNTDNISDVKDIVSVCAGLVTVDEESNIIRLVHYTAQEYFERTQKHWFPDSETDMTKICATYLSFGVFERGFCYTNFEFEERLETYKLYNYAAHNWGHHAREASTLCKEVMGF</sequence>
<dbReference type="Gene3D" id="3.40.50.300">
    <property type="entry name" value="P-loop containing nucleotide triphosphate hydrolases"/>
    <property type="match status" value="1"/>
</dbReference>
<evidence type="ECO:0000313" key="4">
    <source>
        <dbReference type="Proteomes" id="UP000036947"/>
    </source>
</evidence>
<protein>
    <submittedName>
        <fullName evidence="3">Vegetative incompatibility protein HET-E-1</fullName>
    </submittedName>
</protein>
<evidence type="ECO:0000256" key="1">
    <source>
        <dbReference type="ARBA" id="ARBA00022737"/>
    </source>
</evidence>
<accession>A0A0L0NDZ3</accession>
<dbReference type="Pfam" id="PF24883">
    <property type="entry name" value="NPHP3_N"/>
    <property type="match status" value="1"/>
</dbReference>
<gene>
    <name evidence="3" type="ORF">TOPH_03184</name>
</gene>
<dbReference type="EMBL" id="LFRF01000006">
    <property type="protein sequence ID" value="KND92293.1"/>
    <property type="molecule type" value="Genomic_DNA"/>
</dbReference>